<evidence type="ECO:0000313" key="11">
    <source>
        <dbReference type="Proteomes" id="UP000249377"/>
    </source>
</evidence>
<evidence type="ECO:0000256" key="6">
    <source>
        <dbReference type="PROSITE-ProRule" id="PRU00169"/>
    </source>
</evidence>
<dbReference type="Proteomes" id="UP000249377">
    <property type="component" value="Unassembled WGS sequence"/>
</dbReference>
<dbReference type="InterPro" id="IPR016032">
    <property type="entry name" value="Sig_transdc_resp-reg_C-effctor"/>
</dbReference>
<evidence type="ECO:0000256" key="4">
    <source>
        <dbReference type="ARBA" id="ARBA00023163"/>
    </source>
</evidence>
<sequence length="225" mass="25693">MIYKIFLVEDDPTIVSVLDRQLAQWDYLVHSVEAFDAVMEEFTVFEPHLVLLDVSLPFYDGYYWCEKIRRVSKVPILFISSATDEMNLVMAVNMGADDFVSKPFQMKVILAKIQALLRRTYSFGMDPSILTHKGVTLNLNSALLSYGTQTLELSRNELKILQVLLENKGTVVTRESLMQELWQTDSFVDDNTLTVNIARLRKHLEEAGLTGFITTKKGLGYLVEE</sequence>
<dbReference type="Gene3D" id="1.10.10.10">
    <property type="entry name" value="Winged helix-like DNA-binding domain superfamily/Winged helix DNA-binding domain"/>
    <property type="match status" value="1"/>
</dbReference>
<evidence type="ECO:0000259" key="8">
    <source>
        <dbReference type="PROSITE" id="PS50110"/>
    </source>
</evidence>
<dbReference type="AlphaFoldDB" id="A0A328UDI9"/>
<protein>
    <recommendedName>
        <fullName evidence="1">Stage 0 sporulation protein A homolog</fullName>
    </recommendedName>
</protein>
<dbReference type="SUPFAM" id="SSF46894">
    <property type="entry name" value="C-terminal effector domain of the bipartite response regulators"/>
    <property type="match status" value="1"/>
</dbReference>
<dbReference type="Pfam" id="PF00072">
    <property type="entry name" value="Response_reg"/>
    <property type="match status" value="1"/>
</dbReference>
<keyword evidence="2" id="KW-0805">Transcription regulation</keyword>
<name>A0A328UDI9_9FIRM</name>
<evidence type="ECO:0000259" key="9">
    <source>
        <dbReference type="PROSITE" id="PS51755"/>
    </source>
</evidence>
<dbReference type="GO" id="GO:0000156">
    <property type="term" value="F:phosphorelay response regulator activity"/>
    <property type="evidence" value="ECO:0007669"/>
    <property type="project" value="TreeGrafter"/>
</dbReference>
<dbReference type="SMART" id="SM00862">
    <property type="entry name" value="Trans_reg_C"/>
    <property type="match status" value="1"/>
</dbReference>
<dbReference type="PANTHER" id="PTHR48111:SF43">
    <property type="entry name" value="STAGE 0 SPORULATION PROTEIN A HOMOLOG"/>
    <property type="match status" value="1"/>
</dbReference>
<reference evidence="10 11" key="1">
    <citation type="submission" date="2018-06" db="EMBL/GenBank/DDBJ databases">
        <title>Noncontiguous genome sequence of Ruminococcaceae bacterium ASD2818.</title>
        <authorList>
            <person name="Chaplin A.V."/>
            <person name="Sokolova S.R."/>
            <person name="Kochetkova T.O."/>
            <person name="Goltsov A.Y."/>
            <person name="Trofimov D.Y."/>
            <person name="Efimov B.A."/>
        </authorList>
    </citation>
    <scope>NUCLEOTIDE SEQUENCE [LARGE SCALE GENOMIC DNA]</scope>
    <source>
        <strain evidence="10 11">ASD2818</strain>
    </source>
</reference>
<evidence type="ECO:0000256" key="1">
    <source>
        <dbReference type="ARBA" id="ARBA00018672"/>
    </source>
</evidence>
<comment type="caution">
    <text evidence="10">The sequence shown here is derived from an EMBL/GenBank/DDBJ whole genome shotgun (WGS) entry which is preliminary data.</text>
</comment>
<keyword evidence="3 7" id="KW-0238">DNA-binding</keyword>
<keyword evidence="6" id="KW-0597">Phosphoprotein</keyword>
<dbReference type="PROSITE" id="PS50110">
    <property type="entry name" value="RESPONSE_REGULATORY"/>
    <property type="match status" value="1"/>
</dbReference>
<keyword evidence="11" id="KW-1185">Reference proteome</keyword>
<keyword evidence="4" id="KW-0804">Transcription</keyword>
<feature type="domain" description="OmpR/PhoB-type" evidence="9">
    <location>
        <begin position="127"/>
        <end position="225"/>
    </location>
</feature>
<dbReference type="InterPro" id="IPR039420">
    <property type="entry name" value="WalR-like"/>
</dbReference>
<dbReference type="GO" id="GO:0000976">
    <property type="term" value="F:transcription cis-regulatory region binding"/>
    <property type="evidence" value="ECO:0007669"/>
    <property type="project" value="TreeGrafter"/>
</dbReference>
<dbReference type="EMBL" id="QLYR01000012">
    <property type="protein sequence ID" value="RAQ22493.1"/>
    <property type="molecule type" value="Genomic_DNA"/>
</dbReference>
<evidence type="ECO:0000256" key="7">
    <source>
        <dbReference type="PROSITE-ProRule" id="PRU01091"/>
    </source>
</evidence>
<proteinExistence type="predicted"/>
<evidence type="ECO:0000256" key="3">
    <source>
        <dbReference type="ARBA" id="ARBA00023125"/>
    </source>
</evidence>
<evidence type="ECO:0000256" key="2">
    <source>
        <dbReference type="ARBA" id="ARBA00023015"/>
    </source>
</evidence>
<dbReference type="Gene3D" id="3.40.50.2300">
    <property type="match status" value="1"/>
</dbReference>
<dbReference type="InterPro" id="IPR011006">
    <property type="entry name" value="CheY-like_superfamily"/>
</dbReference>
<dbReference type="InterPro" id="IPR036388">
    <property type="entry name" value="WH-like_DNA-bd_sf"/>
</dbReference>
<dbReference type="GO" id="GO:0006355">
    <property type="term" value="P:regulation of DNA-templated transcription"/>
    <property type="evidence" value="ECO:0007669"/>
    <property type="project" value="InterPro"/>
</dbReference>
<dbReference type="Pfam" id="PF00486">
    <property type="entry name" value="Trans_reg_C"/>
    <property type="match status" value="1"/>
</dbReference>
<organism evidence="10 11">
    <name type="scientific">Hydrogeniiclostridium mannosilyticum</name>
    <dbReference type="NCBI Taxonomy" id="2764322"/>
    <lineage>
        <taxon>Bacteria</taxon>
        <taxon>Bacillati</taxon>
        <taxon>Bacillota</taxon>
        <taxon>Clostridia</taxon>
        <taxon>Eubacteriales</taxon>
        <taxon>Acutalibacteraceae</taxon>
        <taxon>Hydrogeniiclostridium</taxon>
    </lineage>
</organism>
<dbReference type="PANTHER" id="PTHR48111">
    <property type="entry name" value="REGULATOR OF RPOS"/>
    <property type="match status" value="1"/>
</dbReference>
<dbReference type="InterPro" id="IPR001867">
    <property type="entry name" value="OmpR/PhoB-type_DNA-bd"/>
</dbReference>
<feature type="modified residue" description="4-aspartylphosphate" evidence="6">
    <location>
        <position position="53"/>
    </location>
</feature>
<dbReference type="GO" id="GO:0005829">
    <property type="term" value="C:cytosol"/>
    <property type="evidence" value="ECO:0007669"/>
    <property type="project" value="TreeGrafter"/>
</dbReference>
<dbReference type="PROSITE" id="PS51755">
    <property type="entry name" value="OMPR_PHOB"/>
    <property type="match status" value="1"/>
</dbReference>
<dbReference type="GO" id="GO:0032993">
    <property type="term" value="C:protein-DNA complex"/>
    <property type="evidence" value="ECO:0007669"/>
    <property type="project" value="TreeGrafter"/>
</dbReference>
<accession>A0A328UDI9</accession>
<comment type="function">
    <text evidence="5">May play the central regulatory role in sporulation. It may be an element of the effector pathway responsible for the activation of sporulation genes in response to nutritional stress. Spo0A may act in concert with spo0H (a sigma factor) to control the expression of some genes that are critical to the sporulation process.</text>
</comment>
<evidence type="ECO:0000313" key="10">
    <source>
        <dbReference type="EMBL" id="RAQ22493.1"/>
    </source>
</evidence>
<gene>
    <name evidence="10" type="ORF">DPQ25_12720</name>
</gene>
<dbReference type="InterPro" id="IPR001789">
    <property type="entry name" value="Sig_transdc_resp-reg_receiver"/>
</dbReference>
<dbReference type="SMART" id="SM00448">
    <property type="entry name" value="REC"/>
    <property type="match status" value="1"/>
</dbReference>
<evidence type="ECO:0000256" key="5">
    <source>
        <dbReference type="ARBA" id="ARBA00024867"/>
    </source>
</evidence>
<feature type="DNA-binding region" description="OmpR/PhoB-type" evidence="7">
    <location>
        <begin position="127"/>
        <end position="225"/>
    </location>
</feature>
<dbReference type="CDD" id="cd00383">
    <property type="entry name" value="trans_reg_C"/>
    <property type="match status" value="1"/>
</dbReference>
<dbReference type="SUPFAM" id="SSF52172">
    <property type="entry name" value="CheY-like"/>
    <property type="match status" value="1"/>
</dbReference>
<feature type="domain" description="Response regulatory" evidence="8">
    <location>
        <begin position="4"/>
        <end position="117"/>
    </location>
</feature>